<evidence type="ECO:0000259" key="4">
    <source>
        <dbReference type="PROSITE" id="PS50851"/>
    </source>
</evidence>
<dbReference type="RefSeq" id="WP_237264071.1">
    <property type="nucleotide sequence ID" value="NZ_AP024202.1"/>
</dbReference>
<evidence type="ECO:0000256" key="1">
    <source>
        <dbReference type="ARBA" id="ARBA00004496"/>
    </source>
</evidence>
<dbReference type="InterPro" id="IPR036061">
    <property type="entry name" value="CheW-like_dom_sf"/>
</dbReference>
<dbReference type="PROSITE" id="PS50851">
    <property type="entry name" value="CHEW"/>
    <property type="match status" value="1"/>
</dbReference>
<keyword evidence="3" id="KW-0963">Cytoplasm</keyword>
<name>A0ABM7MCP5_9GAMM</name>
<evidence type="ECO:0000313" key="6">
    <source>
        <dbReference type="Proteomes" id="UP001054820"/>
    </source>
</evidence>
<dbReference type="Gene3D" id="2.40.50.180">
    <property type="entry name" value="CheA-289, Domain 4"/>
    <property type="match status" value="1"/>
</dbReference>
<dbReference type="InterPro" id="IPR002545">
    <property type="entry name" value="CheW-lke_dom"/>
</dbReference>
<organism evidence="5 6">
    <name type="scientific">Thiomicrorhabdus immobilis</name>
    <dbReference type="NCBI Taxonomy" id="2791037"/>
    <lineage>
        <taxon>Bacteria</taxon>
        <taxon>Pseudomonadati</taxon>
        <taxon>Pseudomonadota</taxon>
        <taxon>Gammaproteobacteria</taxon>
        <taxon>Thiotrichales</taxon>
        <taxon>Piscirickettsiaceae</taxon>
        <taxon>Thiomicrorhabdus</taxon>
    </lineage>
</organism>
<sequence length="184" mass="19718">MSSSKQDFLTFIIGKEEFAVEILRVQEIRGWVTPSPLPNVPKYVKGVVDLRGTVVPIIDLREKFKLHASYDGTTVVIVVHVLTSQGERIVGLVVDAVSDVHQFDLDNLQAAPDISGSIDSQYILGLTTIKEGQGQSSASQMGVAEKASTDKGRMVIVVDLDKLAAEGLIEDIVASAESLPTGNG</sequence>
<dbReference type="Gene3D" id="2.30.30.40">
    <property type="entry name" value="SH3 Domains"/>
    <property type="match status" value="1"/>
</dbReference>
<evidence type="ECO:0000313" key="5">
    <source>
        <dbReference type="EMBL" id="BCN93147.1"/>
    </source>
</evidence>
<protein>
    <recommendedName>
        <fullName evidence="2">Chemotaxis protein CheW</fullName>
    </recommendedName>
</protein>
<accession>A0ABM7MCP5</accession>
<proteinExistence type="predicted"/>
<evidence type="ECO:0000256" key="2">
    <source>
        <dbReference type="ARBA" id="ARBA00021483"/>
    </source>
</evidence>
<dbReference type="PANTHER" id="PTHR22617:SF45">
    <property type="entry name" value="CHEMOTAXIS PROTEIN CHEW"/>
    <property type="match status" value="1"/>
</dbReference>
<keyword evidence="6" id="KW-1185">Reference proteome</keyword>
<reference evidence="5" key="1">
    <citation type="journal article" date="2022" name="Arch. Microbiol.">
        <title>Thiomicrorhabdus immobilis sp. nov., a mesophilic sulfur-oxidizing bacterium isolated from sediment of a brackish lake in northern Japan.</title>
        <authorList>
            <person name="Kojima H."/>
            <person name="Mochizuki J."/>
            <person name="Kanda M."/>
            <person name="Watanabe T."/>
            <person name="Fukui M."/>
        </authorList>
    </citation>
    <scope>NUCLEOTIDE SEQUENCE</scope>
    <source>
        <strain evidence="5">Am19</strain>
    </source>
</reference>
<gene>
    <name evidence="5" type="ORF">THMIRHAM_09320</name>
</gene>
<comment type="subcellular location">
    <subcellularLocation>
        <location evidence="1">Cytoplasm</location>
    </subcellularLocation>
</comment>
<dbReference type="Proteomes" id="UP001054820">
    <property type="component" value="Chromosome"/>
</dbReference>
<dbReference type="InterPro" id="IPR039315">
    <property type="entry name" value="CheW"/>
</dbReference>
<dbReference type="EMBL" id="AP024202">
    <property type="protein sequence ID" value="BCN93147.1"/>
    <property type="molecule type" value="Genomic_DNA"/>
</dbReference>
<evidence type="ECO:0000256" key="3">
    <source>
        <dbReference type="ARBA" id="ARBA00022490"/>
    </source>
</evidence>
<dbReference type="SMART" id="SM00260">
    <property type="entry name" value="CheW"/>
    <property type="match status" value="1"/>
</dbReference>
<dbReference type="PANTHER" id="PTHR22617">
    <property type="entry name" value="CHEMOTAXIS SENSOR HISTIDINE KINASE-RELATED"/>
    <property type="match status" value="1"/>
</dbReference>
<dbReference type="SUPFAM" id="SSF50341">
    <property type="entry name" value="CheW-like"/>
    <property type="match status" value="1"/>
</dbReference>
<feature type="domain" description="CheW-like" evidence="4">
    <location>
        <begin position="5"/>
        <end position="169"/>
    </location>
</feature>
<dbReference type="Pfam" id="PF01584">
    <property type="entry name" value="CheW"/>
    <property type="match status" value="1"/>
</dbReference>